<evidence type="ECO:0000256" key="1">
    <source>
        <dbReference type="ARBA" id="ARBA00009481"/>
    </source>
</evidence>
<dbReference type="InterPro" id="IPR051862">
    <property type="entry name" value="GT-like_domain_containing_1"/>
</dbReference>
<dbReference type="EC" id="2.4.1.110" evidence="4"/>
<name>A0A1X7APY9_9GAMM</name>
<dbReference type="SUPFAM" id="SSF53756">
    <property type="entry name" value="UDP-Glycosyltransferase/glycogen phosphorylase"/>
    <property type="match status" value="1"/>
</dbReference>
<feature type="domain" description="Glycosyl transferase family 1" evidence="7">
    <location>
        <begin position="181"/>
        <end position="309"/>
    </location>
</feature>
<dbReference type="InterPro" id="IPR001296">
    <property type="entry name" value="Glyco_trans_1"/>
</dbReference>
<reference evidence="9 10" key="1">
    <citation type="submission" date="2017-03" db="EMBL/GenBank/DDBJ databases">
        <authorList>
            <person name="Afonso C.L."/>
            <person name="Miller P.J."/>
            <person name="Scott M.A."/>
            <person name="Spackman E."/>
            <person name="Goraichik I."/>
            <person name="Dimitrov K.M."/>
            <person name="Suarez D.L."/>
            <person name="Swayne D.E."/>
        </authorList>
    </citation>
    <scope>NUCLEOTIDE SEQUENCE [LARGE SCALE GENOMIC DNA]</scope>
    <source>
        <strain evidence="9">SB41UT1</strain>
    </source>
</reference>
<gene>
    <name evidence="9" type="ORF">EHSB41UT_04188</name>
</gene>
<organism evidence="9 10">
    <name type="scientific">Parendozoicomonas haliclonae</name>
    <dbReference type="NCBI Taxonomy" id="1960125"/>
    <lineage>
        <taxon>Bacteria</taxon>
        <taxon>Pseudomonadati</taxon>
        <taxon>Pseudomonadota</taxon>
        <taxon>Gammaproteobacteria</taxon>
        <taxon>Oceanospirillales</taxon>
        <taxon>Endozoicomonadaceae</taxon>
        <taxon>Parendozoicomonas</taxon>
    </lineage>
</organism>
<dbReference type="GO" id="GO:0016438">
    <property type="term" value="F:tRNA-queuosine(34) beta-mannosyltransferase activity"/>
    <property type="evidence" value="ECO:0007669"/>
    <property type="project" value="UniProtKB-EC"/>
</dbReference>
<dbReference type="PANTHER" id="PTHR13615">
    <property type="entry name" value="GLYCOSYLTRANSFERASE-LIKE 1"/>
    <property type="match status" value="1"/>
</dbReference>
<protein>
    <recommendedName>
        <fullName evidence="5">tRNA-queuosine alpha-mannosyltransferase</fullName>
        <ecNumber evidence="4">2.4.1.110</ecNumber>
    </recommendedName>
</protein>
<evidence type="ECO:0000259" key="7">
    <source>
        <dbReference type="Pfam" id="PF00534"/>
    </source>
</evidence>
<evidence type="ECO:0000256" key="4">
    <source>
        <dbReference type="ARBA" id="ARBA00044517"/>
    </source>
</evidence>
<evidence type="ECO:0000313" key="10">
    <source>
        <dbReference type="Proteomes" id="UP000196573"/>
    </source>
</evidence>
<dbReference type="Proteomes" id="UP000196573">
    <property type="component" value="Unassembled WGS sequence"/>
</dbReference>
<keyword evidence="10" id="KW-1185">Reference proteome</keyword>
<evidence type="ECO:0000256" key="2">
    <source>
        <dbReference type="ARBA" id="ARBA00022676"/>
    </source>
</evidence>
<dbReference type="CDD" id="cd01635">
    <property type="entry name" value="Glycosyltransferase_GTB-type"/>
    <property type="match status" value="1"/>
</dbReference>
<keyword evidence="2" id="KW-0328">Glycosyltransferase</keyword>
<dbReference type="InterPro" id="IPR022701">
    <property type="entry name" value="QTMAN_N"/>
</dbReference>
<dbReference type="EMBL" id="FWPT01000012">
    <property type="protein sequence ID" value="SMA50391.1"/>
    <property type="molecule type" value="Genomic_DNA"/>
</dbReference>
<evidence type="ECO:0000256" key="3">
    <source>
        <dbReference type="ARBA" id="ARBA00022679"/>
    </source>
</evidence>
<dbReference type="Gene3D" id="3.40.50.2000">
    <property type="entry name" value="Glycogen Phosphorylase B"/>
    <property type="match status" value="1"/>
</dbReference>
<evidence type="ECO:0000256" key="5">
    <source>
        <dbReference type="ARBA" id="ARBA00044539"/>
    </source>
</evidence>
<dbReference type="AlphaFoldDB" id="A0A1X7APY9"/>
<dbReference type="PANTHER" id="PTHR13615:SF3">
    <property type="entry name" value="GLYCOSYLTRANSFERASE-LIKE DOMAIN-CONTAINING PROTEIN 1"/>
    <property type="match status" value="1"/>
</dbReference>
<evidence type="ECO:0000256" key="6">
    <source>
        <dbReference type="ARBA" id="ARBA00048439"/>
    </source>
</evidence>
<comment type="similarity">
    <text evidence="1">Belongs to the glycosyltransferase group 1 family. Glycosyltransferase 4 subfamily.</text>
</comment>
<keyword evidence="3 9" id="KW-0808">Transferase</keyword>
<feature type="domain" description="tRNA-queuosine alpha-mannosyltransferase N-terminal" evidence="8">
    <location>
        <begin position="2"/>
        <end position="173"/>
    </location>
</feature>
<evidence type="ECO:0000313" key="9">
    <source>
        <dbReference type="EMBL" id="SMA50391.1"/>
    </source>
</evidence>
<dbReference type="Pfam" id="PF12038">
    <property type="entry name" value="QTMAN_N"/>
    <property type="match status" value="1"/>
</dbReference>
<proteinExistence type="inferred from homology"/>
<evidence type="ECO:0000259" key="8">
    <source>
        <dbReference type="Pfam" id="PF12038"/>
    </source>
</evidence>
<sequence>MRILLLSGYDAVSHRYWRKGLVEHFPEHEWTVLTLPDRYFSWRLRGNSLTWAMGPEREILEQPWDRVIATSMVDLASLRGMVPSLAQVPTTVYFHENQFAYPRSGHQAFSPVEPQLQSLYTALCGEHLVFNTEYNRDTFFHGAAQLLKKLPDHVPAGVVEFLQARSRVIPVPLADDVPDAKAEQILNPDSLLVAWAARWEYDKGPDRLLSIITGLEASGLDYQLCILGQAFRKQPPEFEQIRETFGHRLSHFGYAESREDYLNWLSRADILLSTSRHEFQGISVMEGVACGAWPVLPNEQSYPCLFGDDYLYDSDEQAVNKIVSYGQQKLSGKMNSPVPNMGKYRWNTCREAYQQVL</sequence>
<accession>A0A1X7APY9</accession>
<comment type="catalytic activity">
    <reaction evidence="6">
        <text>queuosine(34) in tRNA(Asp) + GDP-alpha-D-mannose = O-4''-alpha-D-mannosylqueuosine(34) in tRNA(Asp) + GDP + H(+)</text>
        <dbReference type="Rhea" id="RHEA:12885"/>
        <dbReference type="Rhea" id="RHEA-COMP:18572"/>
        <dbReference type="Rhea" id="RHEA-COMP:18581"/>
        <dbReference type="ChEBI" id="CHEBI:15378"/>
        <dbReference type="ChEBI" id="CHEBI:57527"/>
        <dbReference type="ChEBI" id="CHEBI:58189"/>
        <dbReference type="ChEBI" id="CHEBI:194431"/>
        <dbReference type="ChEBI" id="CHEBI:194442"/>
        <dbReference type="EC" id="2.4.1.110"/>
    </reaction>
    <physiologicalReaction direction="left-to-right" evidence="6">
        <dbReference type="Rhea" id="RHEA:12886"/>
    </physiologicalReaction>
</comment>
<dbReference type="Pfam" id="PF00534">
    <property type="entry name" value="Glycos_transf_1"/>
    <property type="match status" value="1"/>
</dbReference>
<dbReference type="RefSeq" id="WP_165767365.1">
    <property type="nucleotide sequence ID" value="NZ_CBCSCN010000005.1"/>
</dbReference>